<dbReference type="PROSITE" id="PS51897">
    <property type="entry name" value="ANNEXIN_2"/>
    <property type="match status" value="2"/>
</dbReference>
<comment type="similarity">
    <text evidence="1">Belongs to the annexin family.</text>
</comment>
<dbReference type="SUPFAM" id="SSF47874">
    <property type="entry name" value="Annexin"/>
    <property type="match status" value="1"/>
</dbReference>
<keyword evidence="2" id="KW-0677">Repeat</keyword>
<dbReference type="Gene3D" id="1.10.220.10">
    <property type="entry name" value="Annexin"/>
    <property type="match status" value="2"/>
</dbReference>
<evidence type="ECO:0000313" key="4">
    <source>
        <dbReference type="Proteomes" id="UP000694941"/>
    </source>
</evidence>
<proteinExistence type="inferred from homology"/>
<evidence type="ECO:0000313" key="5">
    <source>
        <dbReference type="RefSeq" id="XP_022234958.1"/>
    </source>
</evidence>
<dbReference type="InterPro" id="IPR037104">
    <property type="entry name" value="Annexin_sf"/>
</dbReference>
<evidence type="ECO:0000256" key="1">
    <source>
        <dbReference type="ARBA" id="ARBA00007831"/>
    </source>
</evidence>
<dbReference type="PANTHER" id="PTHR10502:SF102">
    <property type="entry name" value="ANNEXIN B11"/>
    <property type="match status" value="1"/>
</dbReference>
<dbReference type="PRINTS" id="PR00196">
    <property type="entry name" value="ANNEXIN"/>
</dbReference>
<gene>
    <name evidence="5" type="primary">LOC111083041</name>
</gene>
<dbReference type="PANTHER" id="PTHR10502">
    <property type="entry name" value="ANNEXIN"/>
    <property type="match status" value="1"/>
</dbReference>
<name>A0ABM1RUA3_LIMPO</name>
<evidence type="ECO:0000256" key="2">
    <source>
        <dbReference type="ARBA" id="ARBA00022737"/>
    </source>
</evidence>
<dbReference type="InterPro" id="IPR018502">
    <property type="entry name" value="Annexin_repeat"/>
</dbReference>
<reference evidence="5" key="1">
    <citation type="submission" date="2025-08" db="UniProtKB">
        <authorList>
            <consortium name="RefSeq"/>
        </authorList>
    </citation>
    <scope>IDENTIFICATION</scope>
    <source>
        <tissue evidence="5">Muscle</tissue>
    </source>
</reference>
<dbReference type="RefSeq" id="XP_022234958.1">
    <property type="nucleotide sequence ID" value="XM_022379250.1"/>
</dbReference>
<dbReference type="Proteomes" id="UP000694941">
    <property type="component" value="Unplaced"/>
</dbReference>
<dbReference type="GeneID" id="111083041"/>
<dbReference type="InterPro" id="IPR001464">
    <property type="entry name" value="Annexin"/>
</dbReference>
<organism evidence="4 5">
    <name type="scientific">Limulus polyphemus</name>
    <name type="common">Atlantic horseshoe crab</name>
    <dbReference type="NCBI Taxonomy" id="6850"/>
    <lineage>
        <taxon>Eukaryota</taxon>
        <taxon>Metazoa</taxon>
        <taxon>Ecdysozoa</taxon>
        <taxon>Arthropoda</taxon>
        <taxon>Chelicerata</taxon>
        <taxon>Merostomata</taxon>
        <taxon>Xiphosura</taxon>
        <taxon>Limulidae</taxon>
        <taxon>Limulus</taxon>
    </lineage>
</organism>
<evidence type="ECO:0000256" key="3">
    <source>
        <dbReference type="ARBA" id="ARBA00023216"/>
    </source>
</evidence>
<feature type="non-terminal residue" evidence="5">
    <location>
        <position position="125"/>
    </location>
</feature>
<accession>A0ABM1RUA3</accession>
<sequence>MAAELPTITTRPTIVSQPNFNAEKAATKLHRCLKGIGTDARVIIDQLTNHSNQQRQEMKQKYQNMYGRSLTEDLKVELGGHFEDVSLSLLQPLPEFLADCLYLAGKGLKTDEKCVIQILCSTSEM</sequence>
<dbReference type="Pfam" id="PF00191">
    <property type="entry name" value="Annexin"/>
    <property type="match status" value="1"/>
</dbReference>
<dbReference type="SMART" id="SM00335">
    <property type="entry name" value="ANX"/>
    <property type="match status" value="1"/>
</dbReference>
<keyword evidence="4" id="KW-1185">Reference proteome</keyword>
<protein>
    <submittedName>
        <fullName evidence="5">Annexin B9-like</fullName>
    </submittedName>
</protein>
<keyword evidence="3" id="KW-0041">Annexin</keyword>